<evidence type="ECO:0000256" key="1">
    <source>
        <dbReference type="SAM" id="MobiDB-lite"/>
    </source>
</evidence>
<reference evidence="2 3" key="1">
    <citation type="journal article" date="2013" name="Curr. Biol.">
        <title>The Genome of the Foraminiferan Reticulomyxa filosa.</title>
        <authorList>
            <person name="Glockner G."/>
            <person name="Hulsmann N."/>
            <person name="Schleicher M."/>
            <person name="Noegel A.A."/>
            <person name="Eichinger L."/>
            <person name="Gallinger C."/>
            <person name="Pawlowski J."/>
            <person name="Sierra R."/>
            <person name="Euteneuer U."/>
            <person name="Pillet L."/>
            <person name="Moustafa A."/>
            <person name="Platzer M."/>
            <person name="Groth M."/>
            <person name="Szafranski K."/>
            <person name="Schliwa M."/>
        </authorList>
    </citation>
    <scope>NUCLEOTIDE SEQUENCE [LARGE SCALE GENOMIC DNA]</scope>
</reference>
<feature type="compositionally biased region" description="Basic and acidic residues" evidence="1">
    <location>
        <begin position="1"/>
        <end position="22"/>
    </location>
</feature>
<gene>
    <name evidence="2" type="ORF">RFI_16025</name>
</gene>
<protein>
    <submittedName>
        <fullName evidence="2">Uncharacterized protein</fullName>
    </submittedName>
</protein>
<keyword evidence="3" id="KW-1185">Reference proteome</keyword>
<dbReference type="Proteomes" id="UP000023152">
    <property type="component" value="Unassembled WGS sequence"/>
</dbReference>
<accession>X6N4F7</accession>
<dbReference type="AlphaFoldDB" id="X6N4F7"/>
<feature type="region of interest" description="Disordered" evidence="1">
    <location>
        <begin position="1"/>
        <end position="60"/>
    </location>
</feature>
<comment type="caution">
    <text evidence="2">The sequence shown here is derived from an EMBL/GenBank/DDBJ whole genome shotgun (WGS) entry which is preliminary data.</text>
</comment>
<proteinExistence type="predicted"/>
<evidence type="ECO:0000313" key="3">
    <source>
        <dbReference type="Proteomes" id="UP000023152"/>
    </source>
</evidence>
<name>X6N4F7_RETFI</name>
<sequence length="133" mass="14798">MDAGTKAEGHHSTEEKKADVQQDHSVAVPSSAPKEANTGIKPQGEAPTTTGTTKRKALKEITKKHPEFELSYDMMVGIRYAVSLSEPSVSLPSSKTHTNTMSESLKYPDVPSDDELIIRRKFRKKKKNFKKKN</sequence>
<organism evidence="2 3">
    <name type="scientific">Reticulomyxa filosa</name>
    <dbReference type="NCBI Taxonomy" id="46433"/>
    <lineage>
        <taxon>Eukaryota</taxon>
        <taxon>Sar</taxon>
        <taxon>Rhizaria</taxon>
        <taxon>Retaria</taxon>
        <taxon>Foraminifera</taxon>
        <taxon>Monothalamids</taxon>
        <taxon>Reticulomyxidae</taxon>
        <taxon>Reticulomyxa</taxon>
    </lineage>
</organism>
<feature type="region of interest" description="Disordered" evidence="1">
    <location>
        <begin position="87"/>
        <end position="109"/>
    </location>
</feature>
<dbReference type="EMBL" id="ASPP01011871">
    <property type="protein sequence ID" value="ETO21180.1"/>
    <property type="molecule type" value="Genomic_DNA"/>
</dbReference>
<evidence type="ECO:0000313" key="2">
    <source>
        <dbReference type="EMBL" id="ETO21180.1"/>
    </source>
</evidence>